<protein>
    <submittedName>
        <fullName evidence="1">Uncharacterized protein</fullName>
    </submittedName>
</protein>
<dbReference type="Proteomes" id="UP000273828">
    <property type="component" value="Unassembled WGS sequence"/>
</dbReference>
<dbReference type="EMBL" id="REFY01000004">
    <property type="protein sequence ID" value="RQG89005.1"/>
    <property type="molecule type" value="Genomic_DNA"/>
</dbReference>
<proteinExistence type="predicted"/>
<accession>A0A3N6P1N8</accession>
<evidence type="ECO:0000313" key="1">
    <source>
        <dbReference type="EMBL" id="RQG89005.1"/>
    </source>
</evidence>
<dbReference type="AlphaFoldDB" id="A0A3N6P1N8"/>
<evidence type="ECO:0000313" key="2">
    <source>
        <dbReference type="Proteomes" id="UP000273828"/>
    </source>
</evidence>
<sequence>MTRYHLFVLAAVLVAGLVLFGRHRWRTRERRGLERDLDSRLAEAIPAGTASHLDRSPTVRRLAVVETTGDEDDVSRTVYVPTVRVDLGMVDVPRTEFAFGYVADVLEAIHPVFEAREDRVRRYDVEFTFGPSGLIVDGECRRVSIPPELAERLLVDENYRAFDLWRTIERDDDEGRAVFWGDCTETPL</sequence>
<reference evidence="1 2" key="1">
    <citation type="submission" date="2018-10" db="EMBL/GenBank/DDBJ databases">
        <title>Natrarchaeobius chitinivorans gen. nov., sp. nov., and Natrarchaeobius haloalkaliphilus sp. nov., alkaliphilic, chitin-utilizing haloarchaea from hypersaline alkaline lakes.</title>
        <authorList>
            <person name="Sorokin D.Y."/>
            <person name="Elcheninov A.G."/>
            <person name="Kostrikina N.A."/>
            <person name="Bale N.J."/>
            <person name="Sinninghe Damste J.S."/>
            <person name="Khijniak T.V."/>
            <person name="Kublanov I.V."/>
            <person name="Toshchakov S.V."/>
        </authorList>
    </citation>
    <scope>NUCLEOTIDE SEQUENCE [LARGE SCALE GENOMIC DNA]</scope>
    <source>
        <strain evidence="1 2">AArcht-Sl</strain>
    </source>
</reference>
<dbReference type="OrthoDB" id="200669at2157"/>
<gene>
    <name evidence="1" type="ORF">EA462_11510</name>
</gene>
<dbReference type="RefSeq" id="WP_124178693.1">
    <property type="nucleotide sequence ID" value="NZ_REFY01000004.1"/>
</dbReference>
<name>A0A3N6P1N8_9EURY</name>
<comment type="caution">
    <text evidence="1">The sequence shown here is derived from an EMBL/GenBank/DDBJ whole genome shotgun (WGS) entry which is preliminary data.</text>
</comment>
<organism evidence="1 2">
    <name type="scientific">Natrarchaeobius halalkaliphilus</name>
    <dbReference type="NCBI Taxonomy" id="1679091"/>
    <lineage>
        <taxon>Archaea</taxon>
        <taxon>Methanobacteriati</taxon>
        <taxon>Methanobacteriota</taxon>
        <taxon>Stenosarchaea group</taxon>
        <taxon>Halobacteria</taxon>
        <taxon>Halobacteriales</taxon>
        <taxon>Natrialbaceae</taxon>
        <taxon>Natrarchaeobius</taxon>
    </lineage>
</organism>
<keyword evidence="2" id="KW-1185">Reference proteome</keyword>